<evidence type="ECO:0000256" key="14">
    <source>
        <dbReference type="RuleBase" id="RU364047"/>
    </source>
</evidence>
<feature type="transmembrane region" description="Helical" evidence="14">
    <location>
        <begin position="401"/>
        <end position="418"/>
    </location>
</feature>
<evidence type="ECO:0000256" key="2">
    <source>
        <dbReference type="ARBA" id="ARBA00004922"/>
    </source>
</evidence>
<evidence type="ECO:0000256" key="7">
    <source>
        <dbReference type="ARBA" id="ARBA00022692"/>
    </source>
</evidence>
<dbReference type="AlphaFoldDB" id="A0A015IBJ6"/>
<evidence type="ECO:0000256" key="4">
    <source>
        <dbReference type="ARBA" id="ARBA00015561"/>
    </source>
</evidence>
<evidence type="ECO:0000256" key="6">
    <source>
        <dbReference type="ARBA" id="ARBA00022679"/>
    </source>
</evidence>
<feature type="transmembrane region" description="Helical" evidence="14">
    <location>
        <begin position="197"/>
        <end position="218"/>
    </location>
</feature>
<evidence type="ECO:0000256" key="9">
    <source>
        <dbReference type="ARBA" id="ARBA00022989"/>
    </source>
</evidence>
<dbReference type="GO" id="GO:0052925">
    <property type="term" value="F:dol-P-Man:Man(5)GlcNAc(2)-PP-Dol alpha-1,3-mannosyltransferase activity"/>
    <property type="evidence" value="ECO:0007669"/>
    <property type="project" value="UniProtKB-EC"/>
</dbReference>
<sequence>MELKTQGKNEISRAEISKSFYRKLIILVNKLFFDPLFFWYTASCILIGEALLNILIIKYVSYTEIDWKAYMQEVSGFLNGERDYIKLHGDTGPLVYPAGFVYIYSVLYYFTSGGVNIQRGQFIFAILYLWTQYVVFKIYQSSRKIPPYVLIFLSLSKRIHSIYVLRLFNDCFAMAFLYSCIWAMINRKWKLSCILYSFSLSIKMNVLLFFPAFGLILFKSLGAWKTLFNLLLTIIIQIVLALPFLMEYPKSYFARAFEFSRVFIYKWTVNWKFLDEEIFISRNFASILLLGHVFVLMGFLFKRWCRSDNGVINLLYDGLSGNIKETSKSVTADHIITLMFTSNLIGIIVSRTLHYQFYSWYFHGLPFLLWHCTKLPIFLRCLTLIIIEYCWNVYPSTMESSLTLLFFHLIVLINLWIGDAEGERVKFNEKQE</sequence>
<evidence type="ECO:0000256" key="10">
    <source>
        <dbReference type="ARBA" id="ARBA00023136"/>
    </source>
</evidence>
<keyword evidence="8 14" id="KW-0256">Endoplasmic reticulum</keyword>
<dbReference type="OrthoDB" id="20028at2759"/>
<evidence type="ECO:0000256" key="11">
    <source>
        <dbReference type="ARBA" id="ARBA00044743"/>
    </source>
</evidence>
<evidence type="ECO:0000313" key="15">
    <source>
        <dbReference type="EMBL" id="EXX54567.1"/>
    </source>
</evidence>
<dbReference type="STRING" id="1432141.A0A015IBJ6"/>
<keyword evidence="9 14" id="KW-1133">Transmembrane helix</keyword>
<feature type="transmembrane region" description="Helical" evidence="14">
    <location>
        <begin position="37"/>
        <end position="61"/>
    </location>
</feature>
<dbReference type="UniPathway" id="UPA00378"/>
<dbReference type="Pfam" id="PF05208">
    <property type="entry name" value="ALG3"/>
    <property type="match status" value="1"/>
</dbReference>
<dbReference type="Proteomes" id="UP000022910">
    <property type="component" value="Unassembled WGS sequence"/>
</dbReference>
<feature type="transmembrane region" description="Helical" evidence="14">
    <location>
        <begin position="94"/>
        <end position="110"/>
    </location>
</feature>
<dbReference type="HOGENOM" id="CLU_035382_3_0_1"/>
<feature type="transmembrane region" description="Helical" evidence="14">
    <location>
        <begin position="279"/>
        <end position="301"/>
    </location>
</feature>
<comment type="pathway">
    <text evidence="2 14">Protein modification; protein glycosylation.</text>
</comment>
<feature type="transmembrane region" description="Helical" evidence="14">
    <location>
        <begin position="160"/>
        <end position="185"/>
    </location>
</feature>
<comment type="similarity">
    <text evidence="13">Belongs to the glycosyltransferase ALG3 family.</text>
</comment>
<comment type="catalytic activity">
    <reaction evidence="12 14">
        <text>an alpha-D-Man-(1-&gt;2)-alpha-D-Man-(1-&gt;2)-alpha-D-Man-(1-&gt;3)-[alpha-D-Man-(1-&gt;6)]-beta-D-Man-(1-&gt;4)-beta-D-GlcNAc-(1-&gt;4)-alpha-D-GlcNAc-diphospho-di-trans,poly-cis-dolichol + a di-trans,poly-cis-dolichyl beta-D-mannosyl phosphate = an alpha-D-Man-(1-&gt;2)-alpha-D-Man-(1-&gt;2)-alpha-D-Man-(1-&gt;3)-[alpha-D-Man-(1-&gt;3)-alpha-D-Man-(1-&gt;6)]-beta-D-Man-(1-&gt;4)-beta-D-GlcNAc-(1-&gt;4)-alpha-D-GlcNAc-diphospho-di-trans,poly-cis-dolichol + a di-trans,poly-cis-dolichyl phosphate + H(+)</text>
        <dbReference type="Rhea" id="RHEA:29527"/>
        <dbReference type="Rhea" id="RHEA-COMP:19498"/>
        <dbReference type="Rhea" id="RHEA-COMP:19501"/>
        <dbReference type="Rhea" id="RHEA-COMP:19516"/>
        <dbReference type="Rhea" id="RHEA-COMP:19517"/>
        <dbReference type="ChEBI" id="CHEBI:15378"/>
        <dbReference type="ChEBI" id="CHEBI:57683"/>
        <dbReference type="ChEBI" id="CHEBI:58211"/>
        <dbReference type="ChEBI" id="CHEBI:132515"/>
        <dbReference type="ChEBI" id="CHEBI:132516"/>
        <dbReference type="EC" id="2.4.1.258"/>
    </reaction>
    <physiologicalReaction direction="left-to-right" evidence="12 14">
        <dbReference type="Rhea" id="RHEA:29528"/>
    </physiologicalReaction>
</comment>
<feature type="transmembrane region" description="Helical" evidence="14">
    <location>
        <begin position="227"/>
        <end position="246"/>
    </location>
</feature>
<organism evidence="15 16">
    <name type="scientific">Rhizophagus irregularis (strain DAOM 197198w)</name>
    <name type="common">Glomus intraradices</name>
    <dbReference type="NCBI Taxonomy" id="1432141"/>
    <lineage>
        <taxon>Eukaryota</taxon>
        <taxon>Fungi</taxon>
        <taxon>Fungi incertae sedis</taxon>
        <taxon>Mucoromycota</taxon>
        <taxon>Glomeromycotina</taxon>
        <taxon>Glomeromycetes</taxon>
        <taxon>Glomerales</taxon>
        <taxon>Glomeraceae</taxon>
        <taxon>Rhizophagus</taxon>
    </lineage>
</organism>
<accession>A0A015IBJ6</accession>
<evidence type="ECO:0000256" key="5">
    <source>
        <dbReference type="ARBA" id="ARBA00022676"/>
    </source>
</evidence>
<dbReference type="OMA" id="DWETYMI"/>
<gene>
    <name evidence="15" type="ORF">RirG_233320</name>
</gene>
<name>A0A015IBJ6_RHIIW</name>
<keyword evidence="6 14" id="KW-0808">Transferase</keyword>
<reference evidence="15 16" key="1">
    <citation type="submission" date="2014-02" db="EMBL/GenBank/DDBJ databases">
        <title>Single nucleus genome sequencing reveals high similarity among nuclei of an endomycorrhizal fungus.</title>
        <authorList>
            <person name="Lin K."/>
            <person name="Geurts R."/>
            <person name="Zhang Z."/>
            <person name="Limpens E."/>
            <person name="Saunders D.G."/>
            <person name="Mu D."/>
            <person name="Pang E."/>
            <person name="Cao H."/>
            <person name="Cha H."/>
            <person name="Lin T."/>
            <person name="Zhou Q."/>
            <person name="Shang Y."/>
            <person name="Li Y."/>
            <person name="Ivanov S."/>
            <person name="Sharma T."/>
            <person name="Velzen R.V."/>
            <person name="Ruijter N.D."/>
            <person name="Aanen D.K."/>
            <person name="Win J."/>
            <person name="Kamoun S."/>
            <person name="Bisseling T."/>
            <person name="Huang S."/>
        </authorList>
    </citation>
    <scope>NUCLEOTIDE SEQUENCE [LARGE SCALE GENOMIC DNA]</scope>
    <source>
        <strain evidence="16">DAOM197198w</strain>
    </source>
</reference>
<feature type="transmembrane region" description="Helical" evidence="14">
    <location>
        <begin position="335"/>
        <end position="357"/>
    </location>
</feature>
<dbReference type="GO" id="GO:0005789">
    <property type="term" value="C:endoplasmic reticulum membrane"/>
    <property type="evidence" value="ECO:0007669"/>
    <property type="project" value="UniProtKB-SubCell"/>
</dbReference>
<comment type="function">
    <text evidence="11 14">Dol-P-Man:Man(5)GlcNAc(2)-PP-Dol alpha-1,3-mannosyltransferase that operates in the biosynthetic pathway of dolichol-linked oligosaccharides, the glycan precursors employed in protein asparagine (N)-glycosylation. The assembly of dolichol-linked oligosaccharides begins on the cytosolic side of the endoplasmic reticulum membrane and finishes in its lumen. The sequential addition of sugars to dolichol pyrophosphate produces dolichol-linked oligosaccharides containing fourteen sugars, including two GlcNAcs, nine mannoses and three glucoses. Once assembled, the oligosaccharide is transferred from the lipid to nascent proteins by oligosaccharyltransferases. In the lumen of the endoplasmic reticulum, adds the first dolichyl beta-D-mannosyl phosphate derived mannose in an alpha-1,3 linkage to Man(5)GlcNAc(2)-PP-dolichol to produce Man(6)GlcNAc(2)-PP-dolichol.</text>
</comment>
<keyword evidence="5 14" id="KW-0328">Glycosyltransferase</keyword>
<evidence type="ECO:0000256" key="3">
    <source>
        <dbReference type="ARBA" id="ARBA00011964"/>
    </source>
</evidence>
<dbReference type="PANTHER" id="PTHR12646:SF0">
    <property type="entry name" value="DOL-P-MAN:MAN(5)GLCNAC(2)-PP-DOL ALPHA-1,3-MANNOSYLTRANSFERASE"/>
    <property type="match status" value="1"/>
</dbReference>
<evidence type="ECO:0000256" key="13">
    <source>
        <dbReference type="ARBA" id="ARBA00093457"/>
    </source>
</evidence>
<proteinExistence type="inferred from homology"/>
<keyword evidence="10 14" id="KW-0472">Membrane</keyword>
<evidence type="ECO:0000313" key="16">
    <source>
        <dbReference type="Proteomes" id="UP000022910"/>
    </source>
</evidence>
<dbReference type="EMBL" id="JEMT01028461">
    <property type="protein sequence ID" value="EXX54567.1"/>
    <property type="molecule type" value="Genomic_DNA"/>
</dbReference>
<protein>
    <recommendedName>
        <fullName evidence="4 14">Dol-P-Man:Man(5)GlcNAc(2)-PP-Dol alpha-1,3-mannosyltransferase</fullName>
        <ecNumber evidence="3 14">2.4.1.258</ecNumber>
    </recommendedName>
    <alternativeName>
        <fullName evidence="14">Dol-P-Man-dependent alpha(1-3)-mannosyltransferase</fullName>
    </alternativeName>
</protein>
<dbReference type="PANTHER" id="PTHR12646">
    <property type="entry name" value="NOT56 - RELATED"/>
    <property type="match status" value="1"/>
</dbReference>
<comment type="subcellular location">
    <subcellularLocation>
        <location evidence="1 14">Endoplasmic reticulum membrane</location>
        <topology evidence="1 14">Multi-pass membrane protein</topology>
    </subcellularLocation>
</comment>
<keyword evidence="7 14" id="KW-0812">Transmembrane</keyword>
<evidence type="ECO:0000256" key="1">
    <source>
        <dbReference type="ARBA" id="ARBA00004477"/>
    </source>
</evidence>
<evidence type="ECO:0000256" key="12">
    <source>
        <dbReference type="ARBA" id="ARBA00049506"/>
    </source>
</evidence>
<evidence type="ECO:0000256" key="8">
    <source>
        <dbReference type="ARBA" id="ARBA00022824"/>
    </source>
</evidence>
<feature type="transmembrane region" description="Helical" evidence="14">
    <location>
        <begin position="122"/>
        <end position="139"/>
    </location>
</feature>
<comment type="caution">
    <text evidence="15">The sequence shown here is derived from an EMBL/GenBank/DDBJ whole genome shotgun (WGS) entry which is preliminary data.</text>
</comment>
<keyword evidence="16" id="KW-1185">Reference proteome</keyword>
<dbReference type="InterPro" id="IPR007873">
    <property type="entry name" value="Glycosyltransferase_ALG3"/>
</dbReference>
<dbReference type="EC" id="2.4.1.258" evidence="3 14"/>